<dbReference type="PANTHER" id="PTHR12558">
    <property type="entry name" value="CELL DIVISION CYCLE 16,23,27"/>
    <property type="match status" value="1"/>
</dbReference>
<accession>A0A2K1E2R3</accession>
<dbReference type="Proteomes" id="UP000236641">
    <property type="component" value="Unassembled WGS sequence"/>
</dbReference>
<sequence length="589" mass="68506">MKALFLFLFLISTSLFSQEDLLAKEYFKNGEFEKALASYQALYKKTPNNNNYFVALIKSHQQLEQLDEAEALLKNQISRITYPALYVELGYNYQLKNDIEQANINYNKAISFVDDNPNYAFSIGKYFEDRSLLERAVATYEKAMSLKADLNFNSQLAKIYGEQGNVEKMFESYLNFIEFNDTYINSIKRAFNEFISEDSENESNQILKKILLKKIQHNPDLMWNELLSWLFIQQKDYKKAFAQEKAIFNRKPESLNRVEELAFIAVNDEEYDIAQEIFVYITETAQDPETQIAAHDNLLQIEAKTSNDLNSLEKKYLSLFDTFGRSLGTLNLQISYAHFLAFYVHEPQKASTFLKSSLGLPLTALEEGKVKLELADILVFEEKFNEALIYYSQIQRNLKNSTLSQEARYKVARTSYFKGDFKWAESQLKILKSSTSQLIANDALDLMLLITDNKFEDSTQTALKLYAKADLLAFQNKTDDAIQVLDQVLIEHKGTTIEDQALYKQGKLLESKNEFTKAETNYLNIITNYKDDLLADDAYFALAELYEKRLQQPEKAKEYYEQIIFNYEDSIYYVEARKKYRMLRGDAIN</sequence>
<keyword evidence="1" id="KW-0802">TPR repeat</keyword>
<name>A0A2K1E2R3_9FLAO</name>
<dbReference type="EMBL" id="POWF01000001">
    <property type="protein sequence ID" value="PNQ74586.1"/>
    <property type="molecule type" value="Genomic_DNA"/>
</dbReference>
<keyword evidence="4" id="KW-1185">Reference proteome</keyword>
<keyword evidence="2" id="KW-0732">Signal</keyword>
<evidence type="ECO:0000313" key="4">
    <source>
        <dbReference type="Proteomes" id="UP000236641"/>
    </source>
</evidence>
<dbReference type="Pfam" id="PF13432">
    <property type="entry name" value="TPR_16"/>
    <property type="match status" value="2"/>
</dbReference>
<dbReference type="PANTHER" id="PTHR12558:SF13">
    <property type="entry name" value="CELL DIVISION CYCLE PROTEIN 27 HOMOLOG"/>
    <property type="match status" value="1"/>
</dbReference>
<dbReference type="SUPFAM" id="SSF48452">
    <property type="entry name" value="TPR-like"/>
    <property type="match status" value="2"/>
</dbReference>
<comment type="caution">
    <text evidence="3">The sequence shown here is derived from an EMBL/GenBank/DDBJ whole genome shotgun (WGS) entry which is preliminary data.</text>
</comment>
<dbReference type="InterPro" id="IPR019734">
    <property type="entry name" value="TPR_rpt"/>
</dbReference>
<evidence type="ECO:0000256" key="1">
    <source>
        <dbReference type="PROSITE-ProRule" id="PRU00339"/>
    </source>
</evidence>
<dbReference type="RefSeq" id="WP_103050438.1">
    <property type="nucleotide sequence ID" value="NZ_POWF01000001.1"/>
</dbReference>
<evidence type="ECO:0000256" key="2">
    <source>
        <dbReference type="SAM" id="SignalP"/>
    </source>
</evidence>
<gene>
    <name evidence="3" type="ORF">C1T31_00090</name>
</gene>
<organism evidence="3 4">
    <name type="scientific">Hanstruepera neustonica</name>
    <dbReference type="NCBI Taxonomy" id="1445657"/>
    <lineage>
        <taxon>Bacteria</taxon>
        <taxon>Pseudomonadati</taxon>
        <taxon>Bacteroidota</taxon>
        <taxon>Flavobacteriia</taxon>
        <taxon>Flavobacteriales</taxon>
        <taxon>Flavobacteriaceae</taxon>
        <taxon>Hanstruepera</taxon>
    </lineage>
</organism>
<reference evidence="3 4" key="1">
    <citation type="submission" date="2018-01" db="EMBL/GenBank/DDBJ databases">
        <title>The draft genome of Hanstruepera neustonica JCM19743.</title>
        <authorList>
            <person name="He R.-H."/>
            <person name="Du Z.-J."/>
        </authorList>
    </citation>
    <scope>NUCLEOTIDE SEQUENCE [LARGE SCALE GENOMIC DNA]</scope>
    <source>
        <strain evidence="3 4">JCM19743</strain>
    </source>
</reference>
<dbReference type="AlphaFoldDB" id="A0A2K1E2R3"/>
<dbReference type="PROSITE" id="PS50005">
    <property type="entry name" value="TPR"/>
    <property type="match status" value="1"/>
</dbReference>
<proteinExistence type="predicted"/>
<feature type="repeat" description="TPR" evidence="1">
    <location>
        <begin position="83"/>
        <end position="116"/>
    </location>
</feature>
<dbReference type="OrthoDB" id="9763354at2"/>
<dbReference type="Gene3D" id="1.25.40.10">
    <property type="entry name" value="Tetratricopeptide repeat domain"/>
    <property type="match status" value="2"/>
</dbReference>
<protein>
    <recommendedName>
        <fullName evidence="5">Tetratricopeptide repeat-like domain-containing protein</fullName>
    </recommendedName>
</protein>
<evidence type="ECO:0008006" key="5">
    <source>
        <dbReference type="Google" id="ProtNLM"/>
    </source>
</evidence>
<dbReference type="SMART" id="SM00028">
    <property type="entry name" value="TPR"/>
    <property type="match status" value="7"/>
</dbReference>
<dbReference type="Pfam" id="PF13174">
    <property type="entry name" value="TPR_6"/>
    <property type="match status" value="1"/>
</dbReference>
<feature type="chain" id="PRO_5014413458" description="Tetratricopeptide repeat-like domain-containing protein" evidence="2">
    <location>
        <begin position="18"/>
        <end position="589"/>
    </location>
</feature>
<feature type="signal peptide" evidence="2">
    <location>
        <begin position="1"/>
        <end position="17"/>
    </location>
</feature>
<dbReference type="InterPro" id="IPR011990">
    <property type="entry name" value="TPR-like_helical_dom_sf"/>
</dbReference>
<evidence type="ECO:0000313" key="3">
    <source>
        <dbReference type="EMBL" id="PNQ74586.1"/>
    </source>
</evidence>